<keyword evidence="1" id="KW-0812">Transmembrane</keyword>
<sequence>MIQLPKHIRQYFLFSLITYLIIILLIFLIYFILILIEKRISIIGLFIYSIGENILSIFDFFSLPLRYLLPNLNDDEYYLILLNFIITIFAFIYAYLFYIIRLEIFTGISPIHSTAYLQWFEIQRYRFQETHRAG</sequence>
<evidence type="ECO:0000313" key="2">
    <source>
        <dbReference type="EMBL" id="CAF3337150.1"/>
    </source>
</evidence>
<dbReference type="Proteomes" id="UP000663872">
    <property type="component" value="Unassembled WGS sequence"/>
</dbReference>
<name>A0A817V237_9BILA</name>
<dbReference type="Proteomes" id="UP000663865">
    <property type="component" value="Unassembled WGS sequence"/>
</dbReference>
<gene>
    <name evidence="3" type="ORF">FME351_LOCUS14536</name>
    <name evidence="2" type="ORF">GRG538_LOCUS4270</name>
    <name evidence="4" type="ORF">KIK155_LOCUS16840</name>
</gene>
<feature type="transmembrane region" description="Helical" evidence="1">
    <location>
        <begin position="43"/>
        <end position="65"/>
    </location>
</feature>
<reference evidence="2" key="1">
    <citation type="submission" date="2021-02" db="EMBL/GenBank/DDBJ databases">
        <authorList>
            <person name="Nowell W R."/>
        </authorList>
    </citation>
    <scope>NUCLEOTIDE SEQUENCE</scope>
</reference>
<keyword evidence="1" id="KW-1133">Transmembrane helix</keyword>
<accession>A0A817V237</accession>
<feature type="transmembrane region" description="Helical" evidence="1">
    <location>
        <begin position="12"/>
        <end position="36"/>
    </location>
</feature>
<dbReference type="EMBL" id="CAJNYT010000190">
    <property type="protein sequence ID" value="CAF3337150.1"/>
    <property type="molecule type" value="Genomic_DNA"/>
</dbReference>
<keyword evidence="1" id="KW-0472">Membrane</keyword>
<evidence type="ECO:0000313" key="5">
    <source>
        <dbReference type="Proteomes" id="UP000663872"/>
    </source>
</evidence>
<evidence type="ECO:0000313" key="4">
    <source>
        <dbReference type="EMBL" id="CAF3519587.1"/>
    </source>
</evidence>
<evidence type="ECO:0000313" key="3">
    <source>
        <dbReference type="EMBL" id="CAF3467003.1"/>
    </source>
</evidence>
<dbReference type="AlphaFoldDB" id="A0A817V237"/>
<proteinExistence type="predicted"/>
<organism evidence="2 5">
    <name type="scientific">Rotaria socialis</name>
    <dbReference type="NCBI Taxonomy" id="392032"/>
    <lineage>
        <taxon>Eukaryota</taxon>
        <taxon>Metazoa</taxon>
        <taxon>Spiralia</taxon>
        <taxon>Gnathifera</taxon>
        <taxon>Rotifera</taxon>
        <taxon>Eurotatoria</taxon>
        <taxon>Bdelloidea</taxon>
        <taxon>Philodinida</taxon>
        <taxon>Philodinidae</taxon>
        <taxon>Rotaria</taxon>
    </lineage>
</organism>
<dbReference type="Proteomes" id="UP000663869">
    <property type="component" value="Unassembled WGS sequence"/>
</dbReference>
<feature type="transmembrane region" description="Helical" evidence="1">
    <location>
        <begin position="77"/>
        <end position="100"/>
    </location>
</feature>
<protein>
    <submittedName>
        <fullName evidence="2">Uncharacterized protein</fullName>
    </submittedName>
</protein>
<comment type="caution">
    <text evidence="2">The sequence shown here is derived from an EMBL/GenBank/DDBJ whole genome shotgun (WGS) entry which is preliminary data.</text>
</comment>
<dbReference type="EMBL" id="CAJNYV010002981">
    <property type="protein sequence ID" value="CAF3519587.1"/>
    <property type="molecule type" value="Genomic_DNA"/>
</dbReference>
<evidence type="ECO:0000256" key="1">
    <source>
        <dbReference type="SAM" id="Phobius"/>
    </source>
</evidence>
<dbReference type="EMBL" id="CAJNYU010001792">
    <property type="protein sequence ID" value="CAF3467003.1"/>
    <property type="molecule type" value="Genomic_DNA"/>
</dbReference>